<evidence type="ECO:0000313" key="3">
    <source>
        <dbReference type="Proteomes" id="UP000006882"/>
    </source>
</evidence>
<keyword evidence="1" id="KW-1133">Transmembrane helix</keyword>
<dbReference type="EMBL" id="CM007655">
    <property type="protein sequence ID" value="ONI07816.1"/>
    <property type="molecule type" value="Genomic_DNA"/>
</dbReference>
<organism evidence="2 3">
    <name type="scientific">Prunus persica</name>
    <name type="common">Peach</name>
    <name type="synonym">Amygdalus persica</name>
    <dbReference type="NCBI Taxonomy" id="3760"/>
    <lineage>
        <taxon>Eukaryota</taxon>
        <taxon>Viridiplantae</taxon>
        <taxon>Streptophyta</taxon>
        <taxon>Embryophyta</taxon>
        <taxon>Tracheophyta</taxon>
        <taxon>Spermatophyta</taxon>
        <taxon>Magnoliopsida</taxon>
        <taxon>eudicotyledons</taxon>
        <taxon>Gunneridae</taxon>
        <taxon>Pentapetalae</taxon>
        <taxon>rosids</taxon>
        <taxon>fabids</taxon>
        <taxon>Rosales</taxon>
        <taxon>Rosaceae</taxon>
        <taxon>Amygdaloideae</taxon>
        <taxon>Amygdaleae</taxon>
        <taxon>Prunus</taxon>
    </lineage>
</organism>
<reference evidence="2 3" key="1">
    <citation type="journal article" date="2013" name="Nat. Genet.">
        <title>The high-quality draft genome of peach (Prunus persica) identifies unique patterns of genetic diversity, domestication and genome evolution.</title>
        <authorList>
            <consortium name="International Peach Genome Initiative"/>
            <person name="Verde I."/>
            <person name="Abbott A.G."/>
            <person name="Scalabrin S."/>
            <person name="Jung S."/>
            <person name="Shu S."/>
            <person name="Marroni F."/>
            <person name="Zhebentyayeva T."/>
            <person name="Dettori M.T."/>
            <person name="Grimwood J."/>
            <person name="Cattonaro F."/>
            <person name="Zuccolo A."/>
            <person name="Rossini L."/>
            <person name="Jenkins J."/>
            <person name="Vendramin E."/>
            <person name="Meisel L.A."/>
            <person name="Decroocq V."/>
            <person name="Sosinski B."/>
            <person name="Prochnik S."/>
            <person name="Mitros T."/>
            <person name="Policriti A."/>
            <person name="Cipriani G."/>
            <person name="Dondini L."/>
            <person name="Ficklin S."/>
            <person name="Goodstein D.M."/>
            <person name="Xuan P."/>
            <person name="Del Fabbro C."/>
            <person name="Aramini V."/>
            <person name="Copetti D."/>
            <person name="Gonzalez S."/>
            <person name="Horner D.S."/>
            <person name="Falchi R."/>
            <person name="Lucas S."/>
            <person name="Mica E."/>
            <person name="Maldonado J."/>
            <person name="Lazzari B."/>
            <person name="Bielenberg D."/>
            <person name="Pirona R."/>
            <person name="Miculan M."/>
            <person name="Barakat A."/>
            <person name="Testolin R."/>
            <person name="Stella A."/>
            <person name="Tartarini S."/>
            <person name="Tonutti P."/>
            <person name="Arus P."/>
            <person name="Orellana A."/>
            <person name="Wells C."/>
            <person name="Main D."/>
            <person name="Vizzotto G."/>
            <person name="Silva H."/>
            <person name="Salamini F."/>
            <person name="Schmutz J."/>
            <person name="Morgante M."/>
            <person name="Rokhsar D.S."/>
        </authorList>
    </citation>
    <scope>NUCLEOTIDE SEQUENCE [LARGE SCALE GENOMIC DNA]</scope>
    <source>
        <strain evidence="3">cv. Nemared</strain>
    </source>
</reference>
<dbReference type="InterPro" id="IPR035979">
    <property type="entry name" value="RBD_domain_sf"/>
</dbReference>
<dbReference type="Gramene" id="ONI07816">
    <property type="protein sequence ID" value="ONI07816"/>
    <property type="gene ID" value="PRUPE_5G141500"/>
</dbReference>
<dbReference type="GO" id="GO:0003676">
    <property type="term" value="F:nucleic acid binding"/>
    <property type="evidence" value="ECO:0007669"/>
    <property type="project" value="InterPro"/>
</dbReference>
<proteinExistence type="predicted"/>
<protein>
    <submittedName>
        <fullName evidence="2">Uncharacterized protein</fullName>
    </submittedName>
</protein>
<sequence>MKYLYYPFNIKFELISTISKLISRPPVSHLHLQPQFSVFVIPPQFLFNLIILSFVGGLSWATDDDALERAFSLLIINDREIGRSRDFSFVTFRAGPWSEQLGPSPGAHN</sequence>
<evidence type="ECO:0000256" key="1">
    <source>
        <dbReference type="SAM" id="Phobius"/>
    </source>
</evidence>
<keyword evidence="1" id="KW-0812">Transmembrane</keyword>
<keyword evidence="1" id="KW-0472">Membrane</keyword>
<feature type="transmembrane region" description="Helical" evidence="1">
    <location>
        <begin position="36"/>
        <end position="61"/>
    </location>
</feature>
<dbReference type="Proteomes" id="UP000006882">
    <property type="component" value="Chromosome G5"/>
</dbReference>
<dbReference type="AlphaFoldDB" id="A0A251P8B3"/>
<dbReference type="STRING" id="3760.A0A251P8B3"/>
<name>A0A251P8B3_PRUPE</name>
<dbReference type="SUPFAM" id="SSF54928">
    <property type="entry name" value="RNA-binding domain, RBD"/>
    <property type="match status" value="1"/>
</dbReference>
<evidence type="ECO:0000313" key="2">
    <source>
        <dbReference type="EMBL" id="ONI07816.1"/>
    </source>
</evidence>
<accession>A0A251P8B3</accession>
<keyword evidence="3" id="KW-1185">Reference proteome</keyword>
<gene>
    <name evidence="2" type="ORF">PRUPE_5G141500</name>
</gene>